<dbReference type="RefSeq" id="NP_982441.1">
    <property type="nucleotide sequence ID" value="NM_207794.1"/>
</dbReference>
<dbReference type="AlphaFoldDB" id="Q75F29"/>
<name>Q75F29_EREGS</name>
<reference evidence="2 3" key="1">
    <citation type="journal article" date="2004" name="Science">
        <title>The Ashbya gossypii genome as a tool for mapping the ancient Saccharomyces cerevisiae genome.</title>
        <authorList>
            <person name="Dietrich F.S."/>
            <person name="Voegeli S."/>
            <person name="Brachat S."/>
            <person name="Lerch A."/>
            <person name="Gates K."/>
            <person name="Steiner S."/>
            <person name="Mohr C."/>
            <person name="Pohlmann R."/>
            <person name="Luedi P."/>
            <person name="Choi S."/>
            <person name="Wing R.A."/>
            <person name="Flavier A."/>
            <person name="Gaffney T.D."/>
            <person name="Philippsen P."/>
        </authorList>
    </citation>
    <scope>NUCLEOTIDE SEQUENCE [LARGE SCALE GENOMIC DNA]</scope>
    <source>
        <strain evidence="3">ATCC 10895 / CBS 109.51 / FGSC 9923 / NRRL Y-1056</strain>
    </source>
</reference>
<accession>Q75F29</accession>
<evidence type="ECO:0000256" key="1">
    <source>
        <dbReference type="SAM" id="Phobius"/>
    </source>
</evidence>
<sequence length="359" mass="40904">MRKTVSSTFTPFIKLRRLANIWEQPSVATEGMLRHARGYSVARRASQGLRAHDVRGMESMQAKIVEFRTNLKRILALNKIPTDGSPEYTVLLTSCREAGVAEELPLLQKMPILRSKLRDDPFSNAAVRRIINTIEHGQKHARMQAPFPESEFKNTHCRDKATDGSPGDFDQGTSLSAKREQDLKIIQDLLRPVTSPAAPVRKYDWNIQGKKQRPMVKYGDLLPFGNDYRKTQRYRFKYMSLLRDGGENKSSSLETLIYDITRHSAQVTTNETSSLYSIDNKDLFTLINGSSFSPEEMLEVIDRHTAQGWKLVGEVRGEPTKVVFQRKQRTEKPEMRLARVIYTTGALVAGGLLMSYFYI</sequence>
<dbReference type="Proteomes" id="UP000000591">
    <property type="component" value="Chromosome I"/>
</dbReference>
<dbReference type="InParanoid" id="Q75F29"/>
<keyword evidence="1" id="KW-0812">Transmembrane</keyword>
<keyword evidence="1" id="KW-0472">Membrane</keyword>
<evidence type="ECO:0000313" key="3">
    <source>
        <dbReference type="Proteomes" id="UP000000591"/>
    </source>
</evidence>
<organism evidence="2 3">
    <name type="scientific">Eremothecium gossypii (strain ATCC 10895 / CBS 109.51 / FGSC 9923 / NRRL Y-1056)</name>
    <name type="common">Yeast</name>
    <name type="synonym">Ashbya gossypii</name>
    <dbReference type="NCBI Taxonomy" id="284811"/>
    <lineage>
        <taxon>Eukaryota</taxon>
        <taxon>Fungi</taxon>
        <taxon>Dikarya</taxon>
        <taxon>Ascomycota</taxon>
        <taxon>Saccharomycotina</taxon>
        <taxon>Saccharomycetes</taxon>
        <taxon>Saccharomycetales</taxon>
        <taxon>Saccharomycetaceae</taxon>
        <taxon>Eremothecium</taxon>
    </lineage>
</organism>
<keyword evidence="1" id="KW-1133">Transmembrane helix</keyword>
<reference evidence="3" key="2">
    <citation type="journal article" date="2013" name="G3 (Bethesda)">
        <title>Genomes of Ashbya fungi isolated from insects reveal four mating-type loci, numerous translocations, lack of transposons, and distinct gene duplications.</title>
        <authorList>
            <person name="Dietrich F.S."/>
            <person name="Voegeli S."/>
            <person name="Kuo S."/>
            <person name="Philippsen P."/>
        </authorList>
    </citation>
    <scope>GENOME REANNOTATION</scope>
    <source>
        <strain evidence="3">ATCC 10895 / CBS 109.51 / FGSC 9923 / NRRL Y-1056</strain>
    </source>
</reference>
<proteinExistence type="predicted"/>
<dbReference type="OMA" id="RLANIWE"/>
<feature type="transmembrane region" description="Helical" evidence="1">
    <location>
        <begin position="337"/>
        <end position="358"/>
    </location>
</feature>
<dbReference type="HOGENOM" id="CLU_847234_0_0_1"/>
<dbReference type="GeneID" id="4618487"/>
<dbReference type="EMBL" id="AE016814">
    <property type="protein sequence ID" value="AAS50265.1"/>
    <property type="molecule type" value="Genomic_DNA"/>
</dbReference>
<protein>
    <submittedName>
        <fullName evidence="2">AAL101Wp</fullName>
    </submittedName>
</protein>
<gene>
    <name evidence="2" type="ORF">AGOS_AAL101W</name>
</gene>
<keyword evidence="3" id="KW-1185">Reference proteome</keyword>
<evidence type="ECO:0000313" key="2">
    <source>
        <dbReference type="EMBL" id="AAS50265.1"/>
    </source>
</evidence>
<dbReference type="OrthoDB" id="4035871at2759"/>
<dbReference type="KEGG" id="ago:AGOS_AAL101W"/>